<evidence type="ECO:0000313" key="2">
    <source>
        <dbReference type="Proteomes" id="UP000606974"/>
    </source>
</evidence>
<sequence length="114" mass="13006">MIRHLQKTGRSLELTCFFEELPLLAVGEVVSKDSATFSGYNIMSIYASHRDMVKFGNADENGFKRVVRELIRWERHLRLQASTLFDDSHAIYAVATRVLAYLLDLIFMTSGSSM</sequence>
<proteinExistence type="predicted"/>
<reference evidence="1" key="1">
    <citation type="submission" date="2020-02" db="EMBL/GenBank/DDBJ databases">
        <authorList>
            <person name="Palmer J.M."/>
        </authorList>
    </citation>
    <scope>NUCLEOTIDE SEQUENCE</scope>
    <source>
        <strain evidence="1">EPUS1.4</strain>
        <tissue evidence="1">Thallus</tissue>
    </source>
</reference>
<name>A0A8H7E5U1_9EURO</name>
<dbReference type="EMBL" id="JAACFV010000062">
    <property type="protein sequence ID" value="KAF7507881.1"/>
    <property type="molecule type" value="Genomic_DNA"/>
</dbReference>
<dbReference type="Proteomes" id="UP000606974">
    <property type="component" value="Unassembled WGS sequence"/>
</dbReference>
<accession>A0A8H7E5U1</accession>
<dbReference type="OrthoDB" id="427518at2759"/>
<keyword evidence="2" id="KW-1185">Reference proteome</keyword>
<protein>
    <submittedName>
        <fullName evidence="1">Uncharacterized protein</fullName>
    </submittedName>
</protein>
<comment type="caution">
    <text evidence="1">The sequence shown here is derived from an EMBL/GenBank/DDBJ whole genome shotgun (WGS) entry which is preliminary data.</text>
</comment>
<organism evidence="1 2">
    <name type="scientific">Endocarpon pusillum</name>
    <dbReference type="NCBI Taxonomy" id="364733"/>
    <lineage>
        <taxon>Eukaryota</taxon>
        <taxon>Fungi</taxon>
        <taxon>Dikarya</taxon>
        <taxon>Ascomycota</taxon>
        <taxon>Pezizomycotina</taxon>
        <taxon>Eurotiomycetes</taxon>
        <taxon>Chaetothyriomycetidae</taxon>
        <taxon>Verrucariales</taxon>
        <taxon>Verrucariaceae</taxon>
        <taxon>Endocarpon</taxon>
    </lineage>
</organism>
<dbReference type="AlphaFoldDB" id="A0A8H7E5U1"/>
<gene>
    <name evidence="1" type="ORF">GJ744_010045</name>
</gene>
<evidence type="ECO:0000313" key="1">
    <source>
        <dbReference type="EMBL" id="KAF7507881.1"/>
    </source>
</evidence>